<gene>
    <name evidence="3" type="ORF">BJX66DRAFT_173204</name>
</gene>
<accession>A0ABR4G875</accession>
<dbReference type="Pfam" id="PF00328">
    <property type="entry name" value="His_Phos_2"/>
    <property type="match status" value="1"/>
</dbReference>
<evidence type="ECO:0000256" key="2">
    <source>
        <dbReference type="SAM" id="SignalP"/>
    </source>
</evidence>
<evidence type="ECO:0000256" key="1">
    <source>
        <dbReference type="ARBA" id="ARBA00005375"/>
    </source>
</evidence>
<comment type="similarity">
    <text evidence="1">Belongs to the histidine acid phosphatase family.</text>
</comment>
<organism evidence="3 4">
    <name type="scientific">Aspergillus keveii</name>
    <dbReference type="NCBI Taxonomy" id="714993"/>
    <lineage>
        <taxon>Eukaryota</taxon>
        <taxon>Fungi</taxon>
        <taxon>Dikarya</taxon>
        <taxon>Ascomycota</taxon>
        <taxon>Pezizomycotina</taxon>
        <taxon>Eurotiomycetes</taxon>
        <taxon>Eurotiomycetidae</taxon>
        <taxon>Eurotiales</taxon>
        <taxon>Aspergillaceae</taxon>
        <taxon>Aspergillus</taxon>
        <taxon>Aspergillus subgen. Nidulantes</taxon>
    </lineage>
</organism>
<dbReference type="InterPro" id="IPR000560">
    <property type="entry name" value="His_Pase_clade-2"/>
</dbReference>
<name>A0ABR4G875_9EURO</name>
<dbReference type="Proteomes" id="UP001610563">
    <property type="component" value="Unassembled WGS sequence"/>
</dbReference>
<dbReference type="SUPFAM" id="SSF53254">
    <property type="entry name" value="Phosphoglycerate mutase-like"/>
    <property type="match status" value="1"/>
</dbReference>
<keyword evidence="2" id="KW-0732">Signal</keyword>
<dbReference type="PANTHER" id="PTHR11567:SF195">
    <property type="entry name" value="ACID PHOSPHATASE, PUTATIVE (AFU_ORTHOLOGUE AFUA_3G14570)-RELATED"/>
    <property type="match status" value="1"/>
</dbReference>
<dbReference type="InterPro" id="IPR050645">
    <property type="entry name" value="Histidine_acid_phosphatase"/>
</dbReference>
<dbReference type="Gene3D" id="3.40.50.1240">
    <property type="entry name" value="Phosphoglycerate mutase-like"/>
    <property type="match status" value="1"/>
</dbReference>
<dbReference type="CDD" id="cd07061">
    <property type="entry name" value="HP_HAP_like"/>
    <property type="match status" value="1"/>
</dbReference>
<sequence length="488" mass="54675">MEIPSVYQGILEMLTFFLSLLFTGGSLAATNVDSFYPPLNHTTYITNASLGTYGGVFNAPSDKASAPPTELTYNYCSMPHPHVNTYELPSPVKERKVKAKIVYLEYLQRHQRRTPYNILPGGENQEYNCEDLYQHQYAAPATTSPGHGRGPKGAPAPLEVYGKAYTDPTNPFLTNYVNGSCQYPQLTIGGYLDGYQHGRDLHAVYSKQLGLIPKNLGKKDLNRVWFRSTTSQLTQGSAGGVLRGLWPEYEGALPLHQQASAVDTVNRGFPCAARNTILAAVQSGPEWEEHLAVTASLRDTLAEMFDAQDSSDWLNTWDHFADNFQARMCNGYELPCSLKDESQCVNKDQAYEAFRAGDWMYNWWWRRNQNATEYITVIEGMFIKELVAKFEAVARGESEIVYSHNFLHDGDIAPMLGALGINALRWPGMASNIAIEIWETSKKQFYARVLYSGRAIETIHGTLDWIPLSKLIDILSVYIPEDIFALCG</sequence>
<feature type="signal peptide" evidence="2">
    <location>
        <begin position="1"/>
        <end position="28"/>
    </location>
</feature>
<dbReference type="InterPro" id="IPR029033">
    <property type="entry name" value="His_PPase_superfam"/>
</dbReference>
<feature type="chain" id="PRO_5046577822" evidence="2">
    <location>
        <begin position="29"/>
        <end position="488"/>
    </location>
</feature>
<protein>
    <submittedName>
        <fullName evidence="3">Histidine phosphatase superfamily</fullName>
    </submittedName>
</protein>
<dbReference type="EMBL" id="JBFTWV010000037">
    <property type="protein sequence ID" value="KAL2795223.1"/>
    <property type="molecule type" value="Genomic_DNA"/>
</dbReference>
<evidence type="ECO:0000313" key="3">
    <source>
        <dbReference type="EMBL" id="KAL2795223.1"/>
    </source>
</evidence>
<comment type="caution">
    <text evidence="3">The sequence shown here is derived from an EMBL/GenBank/DDBJ whole genome shotgun (WGS) entry which is preliminary data.</text>
</comment>
<dbReference type="PANTHER" id="PTHR11567">
    <property type="entry name" value="ACID PHOSPHATASE-RELATED"/>
    <property type="match status" value="1"/>
</dbReference>
<evidence type="ECO:0000313" key="4">
    <source>
        <dbReference type="Proteomes" id="UP001610563"/>
    </source>
</evidence>
<proteinExistence type="inferred from homology"/>
<keyword evidence="4" id="KW-1185">Reference proteome</keyword>
<reference evidence="3 4" key="1">
    <citation type="submission" date="2024-07" db="EMBL/GenBank/DDBJ databases">
        <title>Section-level genome sequencing and comparative genomics of Aspergillus sections Usti and Cavernicolus.</title>
        <authorList>
            <consortium name="Lawrence Berkeley National Laboratory"/>
            <person name="Nybo J.L."/>
            <person name="Vesth T.C."/>
            <person name="Theobald S."/>
            <person name="Frisvad J.C."/>
            <person name="Larsen T.O."/>
            <person name="Kjaerboelling I."/>
            <person name="Rothschild-Mancinelli K."/>
            <person name="Lyhne E.K."/>
            <person name="Kogle M.E."/>
            <person name="Barry K."/>
            <person name="Clum A."/>
            <person name="Na H."/>
            <person name="Ledsgaard L."/>
            <person name="Lin J."/>
            <person name="Lipzen A."/>
            <person name="Kuo A."/>
            <person name="Riley R."/>
            <person name="Mondo S."/>
            <person name="Labutti K."/>
            <person name="Haridas S."/>
            <person name="Pangalinan J."/>
            <person name="Salamov A.A."/>
            <person name="Simmons B.A."/>
            <person name="Magnuson J.K."/>
            <person name="Chen J."/>
            <person name="Drula E."/>
            <person name="Henrissat B."/>
            <person name="Wiebenga A."/>
            <person name="Lubbers R.J."/>
            <person name="Gomes A.C."/>
            <person name="Makela M.R."/>
            <person name="Stajich J."/>
            <person name="Grigoriev I.V."/>
            <person name="Mortensen U.H."/>
            <person name="De Vries R.P."/>
            <person name="Baker S.E."/>
            <person name="Andersen M.R."/>
        </authorList>
    </citation>
    <scope>NUCLEOTIDE SEQUENCE [LARGE SCALE GENOMIC DNA]</scope>
    <source>
        <strain evidence="3 4">CBS 209.92</strain>
    </source>
</reference>